<feature type="domain" description="Anoctamin transmembrane" evidence="8">
    <location>
        <begin position="225"/>
        <end position="673"/>
    </location>
</feature>
<keyword evidence="2 7" id="KW-0812">Transmembrane</keyword>
<keyword evidence="4 7" id="KW-0472">Membrane</keyword>
<dbReference type="OMA" id="YNGPLKT"/>
<evidence type="ECO:0000256" key="2">
    <source>
        <dbReference type="ARBA" id="ARBA00022692"/>
    </source>
</evidence>
<sequence length="708" mass="80620">MVGKNVVMSNRYKRLDDEDDDKEEDGEAELAAALLAPPSICIAFSLPDEDSVLDESELEKSKEQREDMMKKLRKLNLEVEQRINRAGDKLFLNVSTPDHLMAMQAQARGIRLRLQDKHGGALCMFSKKLVEGPQGKDRFLEPADKAIGHFSSLQQLEITDRIIRSEPIDDGSGPQTSRAIDPESLMEGDSPVIIGYFYMHFDRARYKLVAEWAGSWSSPQPIEDIKVYFGEKVALFFTFYGYMISMEWLPALCGTALTFSQMASHRLTGSWDNPYVVVYAIGMSIWSILVCQLWRRLEARLRYEWDTLEFEEQEVMLTEFKNHPSTVKNTHVNPLTGEVEEYWFDEGSLFPPRGRKSRVLVTFLLIGVLCVVSMAMAIAVYFFCRPLMKPGHTTVGAIVCGIGFSVVGEVLNRVFDRFLTWRMQAENWRTEVEREDAAILRTAVFKVVNNYFGICFVAFAANRLPSFLFSKSVLAAFRCPQWQCMPVAQGIFTTTFVSMTAFRIVEEKVFPVVKRLWIDHVNNASLRKAAKVKVVKLPMEEQLELGKSKPVTFLYETVVMQFGFIAMFGTLFPMAAVTALPLNLIFLRSHAQDLLLSYQRPAYQCAADIGSWQSVLSLFGTLSIVTNSCLVGLTAHSVYFYHANMTLVDRLWAVAILEHLLFIAKILIENLIVADAHKIVDSYENREELKRQMLQKEGLQEDQFKTEQ</sequence>
<evidence type="ECO:0000256" key="6">
    <source>
        <dbReference type="SAM" id="MobiDB-lite"/>
    </source>
</evidence>
<protein>
    <recommendedName>
        <fullName evidence="8">Anoctamin transmembrane domain-containing protein</fullName>
    </recommendedName>
</protein>
<keyword evidence="11" id="KW-1185">Reference proteome</keyword>
<organism evidence="9">
    <name type="scientific">Guillardia theta (strain CCMP2712)</name>
    <name type="common">Cryptophyte</name>
    <dbReference type="NCBI Taxonomy" id="905079"/>
    <lineage>
        <taxon>Eukaryota</taxon>
        <taxon>Cryptophyceae</taxon>
        <taxon>Pyrenomonadales</taxon>
        <taxon>Geminigeraceae</taxon>
        <taxon>Guillardia</taxon>
    </lineage>
</organism>
<feature type="transmembrane region" description="Helical" evidence="7">
    <location>
        <begin position="359"/>
        <end position="383"/>
    </location>
</feature>
<keyword evidence="3 7" id="KW-1133">Transmembrane helix</keyword>
<dbReference type="PaxDb" id="55529-EKX46253"/>
<dbReference type="GO" id="GO:0005254">
    <property type="term" value="F:chloride channel activity"/>
    <property type="evidence" value="ECO:0007669"/>
    <property type="project" value="TreeGrafter"/>
</dbReference>
<evidence type="ECO:0000313" key="11">
    <source>
        <dbReference type="Proteomes" id="UP000011087"/>
    </source>
</evidence>
<dbReference type="EnsemblProtists" id="EKX46253">
    <property type="protein sequence ID" value="EKX46253"/>
    <property type="gene ID" value="GUITHDRAFT_138358"/>
</dbReference>
<gene>
    <name evidence="9" type="ORF">GUITHDRAFT_138358</name>
</gene>
<dbReference type="InterPro" id="IPR049452">
    <property type="entry name" value="Anoctamin_TM"/>
</dbReference>
<reference evidence="9 11" key="1">
    <citation type="journal article" date="2012" name="Nature">
        <title>Algal genomes reveal evolutionary mosaicism and the fate of nucleomorphs.</title>
        <authorList>
            <consortium name="DOE Joint Genome Institute"/>
            <person name="Curtis B.A."/>
            <person name="Tanifuji G."/>
            <person name="Burki F."/>
            <person name="Gruber A."/>
            <person name="Irimia M."/>
            <person name="Maruyama S."/>
            <person name="Arias M.C."/>
            <person name="Ball S.G."/>
            <person name="Gile G.H."/>
            <person name="Hirakawa Y."/>
            <person name="Hopkins J.F."/>
            <person name="Kuo A."/>
            <person name="Rensing S.A."/>
            <person name="Schmutz J."/>
            <person name="Symeonidi A."/>
            <person name="Elias M."/>
            <person name="Eveleigh R.J."/>
            <person name="Herman E.K."/>
            <person name="Klute M.J."/>
            <person name="Nakayama T."/>
            <person name="Obornik M."/>
            <person name="Reyes-Prieto A."/>
            <person name="Armbrust E.V."/>
            <person name="Aves S.J."/>
            <person name="Beiko R.G."/>
            <person name="Coutinho P."/>
            <person name="Dacks J.B."/>
            <person name="Durnford D.G."/>
            <person name="Fast N.M."/>
            <person name="Green B.R."/>
            <person name="Grisdale C.J."/>
            <person name="Hempel F."/>
            <person name="Henrissat B."/>
            <person name="Hoppner M.P."/>
            <person name="Ishida K."/>
            <person name="Kim E."/>
            <person name="Koreny L."/>
            <person name="Kroth P.G."/>
            <person name="Liu Y."/>
            <person name="Malik S.B."/>
            <person name="Maier U.G."/>
            <person name="McRose D."/>
            <person name="Mock T."/>
            <person name="Neilson J.A."/>
            <person name="Onodera N.T."/>
            <person name="Poole A.M."/>
            <person name="Pritham E.J."/>
            <person name="Richards T.A."/>
            <person name="Rocap G."/>
            <person name="Roy S.W."/>
            <person name="Sarai C."/>
            <person name="Schaack S."/>
            <person name="Shirato S."/>
            <person name="Slamovits C.H."/>
            <person name="Spencer D.F."/>
            <person name="Suzuki S."/>
            <person name="Worden A.Z."/>
            <person name="Zauner S."/>
            <person name="Barry K."/>
            <person name="Bell C."/>
            <person name="Bharti A.K."/>
            <person name="Crow J.A."/>
            <person name="Grimwood J."/>
            <person name="Kramer R."/>
            <person name="Lindquist E."/>
            <person name="Lucas S."/>
            <person name="Salamov A."/>
            <person name="McFadden G.I."/>
            <person name="Lane C.E."/>
            <person name="Keeling P.J."/>
            <person name="Gray M.W."/>
            <person name="Grigoriev I.V."/>
            <person name="Archibald J.M."/>
        </authorList>
    </citation>
    <scope>NUCLEOTIDE SEQUENCE</scope>
    <source>
        <strain evidence="9 11">CCMP2712</strain>
    </source>
</reference>
<proteinExistence type="predicted"/>
<dbReference type="KEGG" id="gtt:GUITHDRAFT_138358"/>
<accession>L1JCI0</accession>
<dbReference type="Proteomes" id="UP000011087">
    <property type="component" value="Unassembled WGS sequence"/>
</dbReference>
<feature type="compositionally biased region" description="Acidic residues" evidence="6">
    <location>
        <begin position="17"/>
        <end position="26"/>
    </location>
</feature>
<evidence type="ECO:0000256" key="3">
    <source>
        <dbReference type="ARBA" id="ARBA00022989"/>
    </source>
</evidence>
<evidence type="ECO:0000313" key="9">
    <source>
        <dbReference type="EMBL" id="EKX46253.1"/>
    </source>
</evidence>
<dbReference type="eggNOG" id="KOG2514">
    <property type="taxonomic scope" value="Eukaryota"/>
</dbReference>
<evidence type="ECO:0000313" key="10">
    <source>
        <dbReference type="EnsemblProtists" id="EKX46253"/>
    </source>
</evidence>
<comment type="subcellular location">
    <subcellularLocation>
        <location evidence="1">Membrane</location>
        <topology evidence="1">Multi-pass membrane protein</topology>
    </subcellularLocation>
</comment>
<dbReference type="InterPro" id="IPR007632">
    <property type="entry name" value="Anoctamin"/>
</dbReference>
<dbReference type="EMBL" id="JH992995">
    <property type="protein sequence ID" value="EKX46253.1"/>
    <property type="molecule type" value="Genomic_DNA"/>
</dbReference>
<dbReference type="GO" id="GO:0016020">
    <property type="term" value="C:membrane"/>
    <property type="evidence" value="ECO:0007669"/>
    <property type="project" value="UniProtKB-SubCell"/>
</dbReference>
<feature type="transmembrane region" description="Helical" evidence="7">
    <location>
        <begin position="443"/>
        <end position="461"/>
    </location>
</feature>
<evidence type="ECO:0000256" key="5">
    <source>
        <dbReference type="SAM" id="Coils"/>
    </source>
</evidence>
<feature type="region of interest" description="Disordered" evidence="6">
    <location>
        <begin position="1"/>
        <end position="26"/>
    </location>
</feature>
<dbReference type="Pfam" id="PF04547">
    <property type="entry name" value="Anoctamin"/>
    <property type="match status" value="1"/>
</dbReference>
<evidence type="ECO:0000256" key="4">
    <source>
        <dbReference type="ARBA" id="ARBA00023136"/>
    </source>
</evidence>
<dbReference type="HOGENOM" id="CLU_401973_0_0_1"/>
<reference evidence="11" key="2">
    <citation type="submission" date="2012-11" db="EMBL/GenBank/DDBJ databases">
        <authorList>
            <person name="Kuo A."/>
            <person name="Curtis B.A."/>
            <person name="Tanifuji G."/>
            <person name="Burki F."/>
            <person name="Gruber A."/>
            <person name="Irimia M."/>
            <person name="Maruyama S."/>
            <person name="Arias M.C."/>
            <person name="Ball S.G."/>
            <person name="Gile G.H."/>
            <person name="Hirakawa Y."/>
            <person name="Hopkins J.F."/>
            <person name="Rensing S.A."/>
            <person name="Schmutz J."/>
            <person name="Symeonidi A."/>
            <person name="Elias M."/>
            <person name="Eveleigh R.J."/>
            <person name="Herman E.K."/>
            <person name="Klute M.J."/>
            <person name="Nakayama T."/>
            <person name="Obornik M."/>
            <person name="Reyes-Prieto A."/>
            <person name="Armbrust E.V."/>
            <person name="Aves S.J."/>
            <person name="Beiko R.G."/>
            <person name="Coutinho P."/>
            <person name="Dacks J.B."/>
            <person name="Durnford D.G."/>
            <person name="Fast N.M."/>
            <person name="Green B.R."/>
            <person name="Grisdale C."/>
            <person name="Hempe F."/>
            <person name="Henrissat B."/>
            <person name="Hoppner M.P."/>
            <person name="Ishida K.-I."/>
            <person name="Kim E."/>
            <person name="Koreny L."/>
            <person name="Kroth P.G."/>
            <person name="Liu Y."/>
            <person name="Malik S.-B."/>
            <person name="Maier U.G."/>
            <person name="McRose D."/>
            <person name="Mock T."/>
            <person name="Neilson J.A."/>
            <person name="Onodera N.T."/>
            <person name="Poole A.M."/>
            <person name="Pritham E.J."/>
            <person name="Richards T.A."/>
            <person name="Rocap G."/>
            <person name="Roy S.W."/>
            <person name="Sarai C."/>
            <person name="Schaack S."/>
            <person name="Shirato S."/>
            <person name="Slamovits C.H."/>
            <person name="Spencer D.F."/>
            <person name="Suzuki S."/>
            <person name="Worden A.Z."/>
            <person name="Zauner S."/>
            <person name="Barry K."/>
            <person name="Bell C."/>
            <person name="Bharti A.K."/>
            <person name="Crow J.A."/>
            <person name="Grimwood J."/>
            <person name="Kramer R."/>
            <person name="Lindquist E."/>
            <person name="Lucas S."/>
            <person name="Salamov A."/>
            <person name="McFadden G.I."/>
            <person name="Lane C.E."/>
            <person name="Keeling P.J."/>
            <person name="Gray M.W."/>
            <person name="Grigoriev I.V."/>
            <person name="Archibald J.M."/>
        </authorList>
    </citation>
    <scope>NUCLEOTIDE SEQUENCE</scope>
    <source>
        <strain evidence="11">CCMP2712</strain>
    </source>
</reference>
<dbReference type="RefSeq" id="XP_005833233.1">
    <property type="nucleotide sequence ID" value="XM_005833176.1"/>
</dbReference>
<dbReference type="AlphaFoldDB" id="L1JCI0"/>
<dbReference type="PANTHER" id="PTHR12308:SF73">
    <property type="entry name" value="ANOCTAMIN"/>
    <property type="match status" value="1"/>
</dbReference>
<feature type="coiled-coil region" evidence="5">
    <location>
        <begin position="58"/>
        <end position="89"/>
    </location>
</feature>
<evidence type="ECO:0000259" key="8">
    <source>
        <dbReference type="Pfam" id="PF04547"/>
    </source>
</evidence>
<feature type="transmembrane region" description="Helical" evidence="7">
    <location>
        <begin position="562"/>
        <end position="587"/>
    </location>
</feature>
<dbReference type="PANTHER" id="PTHR12308">
    <property type="entry name" value="ANOCTAMIN"/>
    <property type="match status" value="1"/>
</dbReference>
<reference evidence="10" key="3">
    <citation type="submission" date="2016-03" db="UniProtKB">
        <authorList>
            <consortium name="EnsemblProtists"/>
        </authorList>
    </citation>
    <scope>IDENTIFICATION</scope>
</reference>
<dbReference type="GeneID" id="17302888"/>
<feature type="transmembrane region" description="Helical" evidence="7">
    <location>
        <begin position="395"/>
        <end position="415"/>
    </location>
</feature>
<name>L1JCI0_GUITC</name>
<evidence type="ECO:0000256" key="7">
    <source>
        <dbReference type="SAM" id="Phobius"/>
    </source>
</evidence>
<feature type="transmembrane region" description="Helical" evidence="7">
    <location>
        <begin position="277"/>
        <end position="294"/>
    </location>
</feature>
<feature type="transmembrane region" description="Helical" evidence="7">
    <location>
        <begin position="618"/>
        <end position="639"/>
    </location>
</feature>
<dbReference type="OrthoDB" id="296386at2759"/>
<feature type="transmembrane region" description="Helical" evidence="7">
    <location>
        <begin position="233"/>
        <end position="257"/>
    </location>
</feature>
<evidence type="ECO:0000256" key="1">
    <source>
        <dbReference type="ARBA" id="ARBA00004141"/>
    </source>
</evidence>
<keyword evidence="5" id="KW-0175">Coiled coil</keyword>
<feature type="transmembrane region" description="Helical" evidence="7">
    <location>
        <begin position="651"/>
        <end position="668"/>
    </location>
</feature>